<proteinExistence type="predicted"/>
<protein>
    <submittedName>
        <fullName evidence="1">Uncharacterized protein</fullName>
    </submittedName>
</protein>
<dbReference type="EMBL" id="JBHTAX010000001">
    <property type="protein sequence ID" value="MFC7189860.1"/>
    <property type="molecule type" value="Genomic_DNA"/>
</dbReference>
<dbReference type="RefSeq" id="WP_248906141.1">
    <property type="nucleotide sequence ID" value="NZ_CP109979.1"/>
</dbReference>
<dbReference type="GeneID" id="76199424"/>
<keyword evidence="2" id="KW-1185">Reference proteome</keyword>
<dbReference type="Proteomes" id="UP001596417">
    <property type="component" value="Unassembled WGS sequence"/>
</dbReference>
<name>A0ABD5YKT6_9EURY</name>
<reference evidence="1 2" key="1">
    <citation type="journal article" date="2019" name="Int. J. Syst. Evol. Microbiol.">
        <title>The Global Catalogue of Microorganisms (GCM) 10K type strain sequencing project: providing services to taxonomists for standard genome sequencing and annotation.</title>
        <authorList>
            <consortium name="The Broad Institute Genomics Platform"/>
            <consortium name="The Broad Institute Genome Sequencing Center for Infectious Disease"/>
            <person name="Wu L."/>
            <person name="Ma J."/>
        </authorList>
    </citation>
    <scope>NUCLEOTIDE SEQUENCE [LARGE SCALE GENOMIC DNA]</scope>
    <source>
        <strain evidence="1 2">RDMS1</strain>
    </source>
</reference>
<organism evidence="1 2">
    <name type="scientific">Halocatena marina</name>
    <dbReference type="NCBI Taxonomy" id="2934937"/>
    <lineage>
        <taxon>Archaea</taxon>
        <taxon>Methanobacteriati</taxon>
        <taxon>Methanobacteriota</taxon>
        <taxon>Stenosarchaea group</taxon>
        <taxon>Halobacteria</taxon>
        <taxon>Halobacteriales</taxon>
        <taxon>Natronomonadaceae</taxon>
        <taxon>Halocatena</taxon>
    </lineage>
</organism>
<comment type="caution">
    <text evidence="1">The sequence shown here is derived from an EMBL/GenBank/DDBJ whole genome shotgun (WGS) entry which is preliminary data.</text>
</comment>
<evidence type="ECO:0000313" key="1">
    <source>
        <dbReference type="EMBL" id="MFC7189860.1"/>
    </source>
</evidence>
<dbReference type="AlphaFoldDB" id="A0ABD5YKT6"/>
<gene>
    <name evidence="1" type="ORF">ACFQL7_08310</name>
</gene>
<sequence>MKLPSINHNQLRTVRADVFQTLAEHSEALTPAVVTTTTLQALHRHYSQITLEDVLELRVLLKSTVNRETPPAEQVDIVIEAALTELTAWDTVPPVSVRETAD</sequence>
<accession>A0ABD5YKT6</accession>
<evidence type="ECO:0000313" key="2">
    <source>
        <dbReference type="Proteomes" id="UP001596417"/>
    </source>
</evidence>